<feature type="transmembrane region" description="Helical" evidence="1">
    <location>
        <begin position="88"/>
        <end position="111"/>
    </location>
</feature>
<feature type="transmembrane region" description="Helical" evidence="1">
    <location>
        <begin position="208"/>
        <end position="231"/>
    </location>
</feature>
<feature type="transmembrane region" description="Helical" evidence="1">
    <location>
        <begin position="123"/>
        <end position="144"/>
    </location>
</feature>
<feature type="transmembrane region" description="Helical" evidence="1">
    <location>
        <begin position="59"/>
        <end position="76"/>
    </location>
</feature>
<feature type="transmembrane region" description="Helical" evidence="1">
    <location>
        <begin position="37"/>
        <end position="53"/>
    </location>
</feature>
<keyword evidence="1" id="KW-1133">Transmembrane helix</keyword>
<protein>
    <submittedName>
        <fullName evidence="2">DUF3307 domain-containing protein</fullName>
    </submittedName>
</protein>
<gene>
    <name evidence="2" type="ORF">ACFQ0I_12500</name>
</gene>
<name>A0ABW3BUH2_9FLAO</name>
<evidence type="ECO:0000256" key="1">
    <source>
        <dbReference type="SAM" id="Phobius"/>
    </source>
</evidence>
<dbReference type="Proteomes" id="UP001597011">
    <property type="component" value="Unassembled WGS sequence"/>
</dbReference>
<keyword evidence="3" id="KW-1185">Reference proteome</keyword>
<sequence>MLTLALKFILAHLMGDFLLQPDSWIKHKKEKKHRSKYLYWHIAIHTVLLLLVLQFNMRYWLGILLIIVSHYIIDVVKLHLEKKSNARLLFFLDQLLHVVVIFGVIQIYSPFNIAIASIYHPQSLLVITAIVTLTYVSSVVIKTLMSKWKLKDSSKNQAGKYIGMLERLFIFYFIVINYWAGIGFLLAAKSIFRFGDLTKTEDRNLTEYILIGTLLSFGIAIAIAVGYQYLFNIASQL</sequence>
<keyword evidence="1" id="KW-0472">Membrane</keyword>
<feature type="transmembrane region" description="Helical" evidence="1">
    <location>
        <begin position="165"/>
        <end position="188"/>
    </location>
</feature>
<dbReference type="EMBL" id="JBHTIB010000012">
    <property type="protein sequence ID" value="MFD0836591.1"/>
    <property type="molecule type" value="Genomic_DNA"/>
</dbReference>
<dbReference type="RefSeq" id="WP_379942752.1">
    <property type="nucleotide sequence ID" value="NZ_JBHTIB010000012.1"/>
</dbReference>
<keyword evidence="1" id="KW-0812">Transmembrane</keyword>
<reference evidence="3" key="1">
    <citation type="journal article" date="2019" name="Int. J. Syst. Evol. Microbiol.">
        <title>The Global Catalogue of Microorganisms (GCM) 10K type strain sequencing project: providing services to taxonomists for standard genome sequencing and annotation.</title>
        <authorList>
            <consortium name="The Broad Institute Genomics Platform"/>
            <consortium name="The Broad Institute Genome Sequencing Center for Infectious Disease"/>
            <person name="Wu L."/>
            <person name="Ma J."/>
        </authorList>
    </citation>
    <scope>NUCLEOTIDE SEQUENCE [LARGE SCALE GENOMIC DNA]</scope>
    <source>
        <strain evidence="3">CCUG 60529</strain>
    </source>
</reference>
<proteinExistence type="predicted"/>
<evidence type="ECO:0000313" key="3">
    <source>
        <dbReference type="Proteomes" id="UP001597011"/>
    </source>
</evidence>
<comment type="caution">
    <text evidence="2">The sequence shown here is derived from an EMBL/GenBank/DDBJ whole genome shotgun (WGS) entry which is preliminary data.</text>
</comment>
<evidence type="ECO:0000313" key="2">
    <source>
        <dbReference type="EMBL" id="MFD0836591.1"/>
    </source>
</evidence>
<dbReference type="Pfam" id="PF11750">
    <property type="entry name" value="DUF3307"/>
    <property type="match status" value="1"/>
</dbReference>
<dbReference type="InterPro" id="IPR021737">
    <property type="entry name" value="Phage_phiKZ_Orf197"/>
</dbReference>
<accession>A0ABW3BUH2</accession>
<organism evidence="2 3">
    <name type="scientific">Mariniflexile aquimaris</name>
    <dbReference type="NCBI Taxonomy" id="881009"/>
    <lineage>
        <taxon>Bacteria</taxon>
        <taxon>Pseudomonadati</taxon>
        <taxon>Bacteroidota</taxon>
        <taxon>Flavobacteriia</taxon>
        <taxon>Flavobacteriales</taxon>
        <taxon>Flavobacteriaceae</taxon>
        <taxon>Mariniflexile</taxon>
    </lineage>
</organism>